<dbReference type="PIRSF" id="PIRSF000103">
    <property type="entry name" value="HIBADH"/>
    <property type="match status" value="1"/>
</dbReference>
<keyword evidence="1" id="KW-0560">Oxidoreductase</keyword>
<dbReference type="InterPro" id="IPR015815">
    <property type="entry name" value="HIBADH-related"/>
</dbReference>
<dbReference type="Gene3D" id="3.40.50.720">
    <property type="entry name" value="NAD(P)-binding Rossmann-like Domain"/>
    <property type="match status" value="1"/>
</dbReference>
<protein>
    <submittedName>
        <fullName evidence="6">NAD(P)-dependent oxidoreductase</fullName>
    </submittedName>
</protein>
<dbReference type="InterPro" id="IPR008927">
    <property type="entry name" value="6-PGluconate_DH-like_C_sf"/>
</dbReference>
<dbReference type="AlphaFoldDB" id="A0AA41YS72"/>
<dbReference type="PANTHER" id="PTHR43060">
    <property type="entry name" value="3-HYDROXYISOBUTYRATE DEHYDROGENASE-LIKE 1, MITOCHONDRIAL-RELATED"/>
    <property type="match status" value="1"/>
</dbReference>
<gene>
    <name evidence="6" type="ORF">OL599_13305</name>
</gene>
<dbReference type="GO" id="GO:0016491">
    <property type="term" value="F:oxidoreductase activity"/>
    <property type="evidence" value="ECO:0007669"/>
    <property type="project" value="UniProtKB-KW"/>
</dbReference>
<evidence type="ECO:0000313" key="7">
    <source>
        <dbReference type="Proteomes" id="UP001165679"/>
    </source>
</evidence>
<organism evidence="6 7">
    <name type="scientific">Limobrevibacterium gyesilva</name>
    <dbReference type="NCBI Taxonomy" id="2991712"/>
    <lineage>
        <taxon>Bacteria</taxon>
        <taxon>Pseudomonadati</taxon>
        <taxon>Pseudomonadota</taxon>
        <taxon>Alphaproteobacteria</taxon>
        <taxon>Acetobacterales</taxon>
        <taxon>Acetobacteraceae</taxon>
        <taxon>Limobrevibacterium</taxon>
    </lineage>
</organism>
<feature type="domain" description="6-phosphogluconate dehydrogenase NADP-binding" evidence="4">
    <location>
        <begin position="10"/>
        <end position="169"/>
    </location>
</feature>
<accession>A0AA41YS72</accession>
<evidence type="ECO:0000256" key="1">
    <source>
        <dbReference type="ARBA" id="ARBA00023002"/>
    </source>
</evidence>
<feature type="active site" evidence="3">
    <location>
        <position position="178"/>
    </location>
</feature>
<dbReference type="Gene3D" id="1.10.1040.10">
    <property type="entry name" value="N-(1-d-carboxylethyl)-l-norvaline Dehydrogenase, domain 2"/>
    <property type="match status" value="1"/>
</dbReference>
<feature type="domain" description="3-hydroxyisobutyrate dehydrogenase-like NAD-binding" evidence="5">
    <location>
        <begin position="172"/>
        <end position="293"/>
    </location>
</feature>
<dbReference type="Pfam" id="PF03446">
    <property type="entry name" value="NAD_binding_2"/>
    <property type="match status" value="1"/>
</dbReference>
<evidence type="ECO:0000256" key="2">
    <source>
        <dbReference type="ARBA" id="ARBA00023027"/>
    </source>
</evidence>
<dbReference type="Pfam" id="PF14833">
    <property type="entry name" value="NAD_binding_11"/>
    <property type="match status" value="1"/>
</dbReference>
<dbReference type="InterPro" id="IPR006115">
    <property type="entry name" value="6PGDH_NADP-bd"/>
</dbReference>
<evidence type="ECO:0000259" key="5">
    <source>
        <dbReference type="Pfam" id="PF14833"/>
    </source>
</evidence>
<evidence type="ECO:0000256" key="3">
    <source>
        <dbReference type="PIRSR" id="PIRSR000103-1"/>
    </source>
</evidence>
<evidence type="ECO:0000313" key="6">
    <source>
        <dbReference type="EMBL" id="MCW3475555.1"/>
    </source>
</evidence>
<keyword evidence="2" id="KW-0520">NAD</keyword>
<sequence length="297" mass="30901">MSNAATKDVIGFIGIGLMGTPMTLRLLDQGRKVVVWNREPSRADPVVAAGAVWAPSPRAVAEASDIVLLCVLNTEAVSDCIWGSDGVAEAARGARLLIDHSTIDPAATRDFATRLKARTSAGWVDAPVSGGPAAARTGTLTIMAGAGDTDWVAARPVLADLGANITRVGGVGAGQVAKIINQAIVGSGFVLMAEALRLAEQAGIDAAAIPACLAGGFADSTLLQRVYPQMQRRAFDPPLSFSRQLLKDMKAVTAFADGLQLSLPMVQTACARYAAHVGRGHGMEDSASILRLYEEQP</sequence>
<dbReference type="RefSeq" id="WP_264714269.1">
    <property type="nucleotide sequence ID" value="NZ_JAPDNT010000009.1"/>
</dbReference>
<proteinExistence type="predicted"/>
<dbReference type="PANTHER" id="PTHR43060:SF15">
    <property type="entry name" value="3-HYDROXYISOBUTYRATE DEHYDROGENASE-LIKE 1, MITOCHONDRIAL-RELATED"/>
    <property type="match status" value="1"/>
</dbReference>
<dbReference type="SUPFAM" id="SSF51735">
    <property type="entry name" value="NAD(P)-binding Rossmann-fold domains"/>
    <property type="match status" value="1"/>
</dbReference>
<name>A0AA41YS72_9PROT</name>
<dbReference type="InterPro" id="IPR036291">
    <property type="entry name" value="NAD(P)-bd_dom_sf"/>
</dbReference>
<evidence type="ECO:0000259" key="4">
    <source>
        <dbReference type="Pfam" id="PF03446"/>
    </source>
</evidence>
<dbReference type="SUPFAM" id="SSF48179">
    <property type="entry name" value="6-phosphogluconate dehydrogenase C-terminal domain-like"/>
    <property type="match status" value="1"/>
</dbReference>
<reference evidence="6" key="1">
    <citation type="submission" date="2022-09" db="EMBL/GenBank/DDBJ databases">
        <title>Rhodovastum sp. nov. RN2-1 isolated from soil in Seongnam, South Korea.</title>
        <authorList>
            <person name="Le N.T."/>
        </authorList>
    </citation>
    <scope>NUCLEOTIDE SEQUENCE</scope>
    <source>
        <strain evidence="6">RN2-1</strain>
    </source>
</reference>
<reference evidence="6" key="2">
    <citation type="submission" date="2022-10" db="EMBL/GenBank/DDBJ databases">
        <authorList>
            <person name="Trinh H.N."/>
        </authorList>
    </citation>
    <scope>NUCLEOTIDE SEQUENCE</scope>
    <source>
        <strain evidence="6">RN2-1</strain>
    </source>
</reference>
<dbReference type="InterPro" id="IPR029154">
    <property type="entry name" value="HIBADH-like_NADP-bd"/>
</dbReference>
<dbReference type="GO" id="GO:0050661">
    <property type="term" value="F:NADP binding"/>
    <property type="evidence" value="ECO:0007669"/>
    <property type="project" value="InterPro"/>
</dbReference>
<dbReference type="InterPro" id="IPR013328">
    <property type="entry name" value="6PGD_dom2"/>
</dbReference>
<dbReference type="EMBL" id="JAPDNT010000009">
    <property type="protein sequence ID" value="MCW3475555.1"/>
    <property type="molecule type" value="Genomic_DNA"/>
</dbReference>
<dbReference type="GO" id="GO:0051287">
    <property type="term" value="F:NAD binding"/>
    <property type="evidence" value="ECO:0007669"/>
    <property type="project" value="InterPro"/>
</dbReference>
<dbReference type="Proteomes" id="UP001165679">
    <property type="component" value="Unassembled WGS sequence"/>
</dbReference>
<keyword evidence="7" id="KW-1185">Reference proteome</keyword>
<comment type="caution">
    <text evidence="6">The sequence shown here is derived from an EMBL/GenBank/DDBJ whole genome shotgun (WGS) entry which is preliminary data.</text>
</comment>